<dbReference type="GO" id="GO:0000166">
    <property type="term" value="F:nucleotide binding"/>
    <property type="evidence" value="ECO:0007669"/>
    <property type="project" value="InterPro"/>
</dbReference>
<dbReference type="Gene3D" id="3.30.54.20">
    <property type="match status" value="1"/>
</dbReference>
<dbReference type="STRING" id="1293036.GCA_001315825_01235"/>
<organism evidence="3 4">
    <name type="scientific">Metallosphaera hakonensis JCM 8857 = DSM 7519</name>
    <dbReference type="NCBI Taxonomy" id="1293036"/>
    <lineage>
        <taxon>Archaea</taxon>
        <taxon>Thermoproteota</taxon>
        <taxon>Thermoprotei</taxon>
        <taxon>Sulfolobales</taxon>
        <taxon>Sulfolobaceae</taxon>
        <taxon>Metallosphaera</taxon>
    </lineage>
</organism>
<keyword evidence="4" id="KW-1185">Reference proteome</keyword>
<keyword evidence="1" id="KW-0479">Metal-binding</keyword>
<dbReference type="GO" id="GO:0002161">
    <property type="term" value="F:aminoacyl-tRNA deacylase activity"/>
    <property type="evidence" value="ECO:0007669"/>
    <property type="project" value="UniProtKB-ARBA"/>
</dbReference>
<sequence length="154" mass="17653">MNTYSNEVRAHTALHVIKGSLQKVLGTKLTYSTYVKDNHGRIGVLANVKPREEEIEEVMREANGVIEKGLPVLREILPRDDAERIYGKDVYDYFPVPSEVRELIVIKIPNWNVNACSRDHTANTREVGQVLLDYWRYKQAKGLLEVAFNLARSE</sequence>
<dbReference type="InterPro" id="IPR051335">
    <property type="entry name" value="Alanyl-tRNA_Editing_Enzymes"/>
</dbReference>
<dbReference type="Gene3D" id="3.30.980.10">
    <property type="entry name" value="Threonyl-trna Synthetase, Chain A, domain 2"/>
    <property type="match status" value="1"/>
</dbReference>
<dbReference type="PANTHER" id="PTHR43462:SF1">
    <property type="entry name" value="ALANYL-TRNA EDITING PROTEIN AARSD1"/>
    <property type="match status" value="1"/>
</dbReference>
<dbReference type="GO" id="GO:0046872">
    <property type="term" value="F:metal ion binding"/>
    <property type="evidence" value="ECO:0007669"/>
    <property type="project" value="UniProtKB-KW"/>
</dbReference>
<keyword evidence="2" id="KW-0862">Zinc</keyword>
<dbReference type="EMBL" id="CP029287">
    <property type="protein sequence ID" value="AWR99015.1"/>
    <property type="molecule type" value="Genomic_DNA"/>
</dbReference>
<proteinExistence type="predicted"/>
<evidence type="ECO:0000256" key="1">
    <source>
        <dbReference type="ARBA" id="ARBA00022723"/>
    </source>
</evidence>
<dbReference type="PANTHER" id="PTHR43462">
    <property type="entry name" value="ALANYL-TRNA EDITING PROTEIN"/>
    <property type="match status" value="1"/>
</dbReference>
<reference evidence="3" key="1">
    <citation type="submission" date="2018-05" db="EMBL/GenBank/DDBJ databases">
        <title>Complete Genome Sequences of Extremely Thermoacidophilic, Metal-Mobilizing Type-Strain Members of the Archaeal Family Sulfolobaceae: Acidianus brierleyi DSM-1651T, Acidianus sulfidivorans DSM-18786T, Metallosphaera hakonensis DSM-7519T, and Metallosphaera prunae DSM-10039T.</title>
        <authorList>
            <person name="Counts J.A."/>
            <person name="Kelly R.M."/>
        </authorList>
    </citation>
    <scope>NUCLEOTIDE SEQUENCE [LARGE SCALE GENOMIC DNA]</scope>
    <source>
        <strain evidence="3">HO1-1</strain>
    </source>
</reference>
<dbReference type="Proteomes" id="UP000247586">
    <property type="component" value="Chromosome"/>
</dbReference>
<protein>
    <submittedName>
        <fullName evidence="3">Alanyl-tRNA editing protein AlaX</fullName>
    </submittedName>
</protein>
<dbReference type="GeneID" id="36834506"/>
<dbReference type="KEGG" id="mhk:DFR87_04150"/>
<dbReference type="AlphaFoldDB" id="A0A2U9ISM3"/>
<dbReference type="OrthoDB" id="36064at2157"/>
<evidence type="ECO:0000313" key="4">
    <source>
        <dbReference type="Proteomes" id="UP000247586"/>
    </source>
</evidence>
<name>A0A2U9ISM3_9CREN</name>
<dbReference type="InterPro" id="IPR018163">
    <property type="entry name" value="Thr/Ala-tRNA-synth_IIc_edit"/>
</dbReference>
<accession>A0A2U9ISM3</accession>
<gene>
    <name evidence="3" type="ORF">DFR87_04150</name>
</gene>
<dbReference type="RefSeq" id="WP_110368961.1">
    <property type="nucleotide sequence ID" value="NZ_CP029287.2"/>
</dbReference>
<evidence type="ECO:0000256" key="2">
    <source>
        <dbReference type="ARBA" id="ARBA00022833"/>
    </source>
</evidence>
<evidence type="ECO:0000313" key="3">
    <source>
        <dbReference type="EMBL" id="AWR99015.1"/>
    </source>
</evidence>
<dbReference type="SUPFAM" id="SSF55186">
    <property type="entry name" value="ThrRS/AlaRS common domain"/>
    <property type="match status" value="1"/>
</dbReference>